<evidence type="ECO:0000313" key="1">
    <source>
        <dbReference type="EMBL" id="KUJ18123.1"/>
    </source>
</evidence>
<sequence length="76" mass="8269">MSLLVSSSRSLVVPLFVRLCRPTCPGASTVLLSTPKSHSTAQQQHNTAVQRQTTEIQDQLVSAAWSLTRNPPLVRA</sequence>
<dbReference type="RefSeq" id="XP_018072478.1">
    <property type="nucleotide sequence ID" value="XM_018214806.1"/>
</dbReference>
<name>A0A194XD73_MOLSC</name>
<dbReference type="AlphaFoldDB" id="A0A194XD73"/>
<proteinExistence type="predicted"/>
<dbReference type="InParanoid" id="A0A194XD73"/>
<dbReference type="KEGG" id="psco:LY89DRAFT_684052"/>
<organism evidence="1 2">
    <name type="scientific">Mollisia scopiformis</name>
    <name type="common">Conifer needle endophyte fungus</name>
    <name type="synonym">Phialocephala scopiformis</name>
    <dbReference type="NCBI Taxonomy" id="149040"/>
    <lineage>
        <taxon>Eukaryota</taxon>
        <taxon>Fungi</taxon>
        <taxon>Dikarya</taxon>
        <taxon>Ascomycota</taxon>
        <taxon>Pezizomycotina</taxon>
        <taxon>Leotiomycetes</taxon>
        <taxon>Helotiales</taxon>
        <taxon>Mollisiaceae</taxon>
        <taxon>Mollisia</taxon>
    </lineage>
</organism>
<accession>A0A194XD73</accession>
<evidence type="ECO:0000313" key="2">
    <source>
        <dbReference type="Proteomes" id="UP000070700"/>
    </source>
</evidence>
<dbReference type="Proteomes" id="UP000070700">
    <property type="component" value="Unassembled WGS sequence"/>
</dbReference>
<dbReference type="GeneID" id="28824532"/>
<keyword evidence="2" id="KW-1185">Reference proteome</keyword>
<gene>
    <name evidence="1" type="ORF">LY89DRAFT_684052</name>
</gene>
<reference evidence="1 2" key="1">
    <citation type="submission" date="2015-10" db="EMBL/GenBank/DDBJ databases">
        <title>Full genome of DAOMC 229536 Phialocephala scopiformis, a fungal endophyte of spruce producing the potent anti-insectan compound rugulosin.</title>
        <authorList>
            <consortium name="DOE Joint Genome Institute"/>
            <person name="Walker A.K."/>
            <person name="Frasz S.L."/>
            <person name="Seifert K.A."/>
            <person name="Miller J.D."/>
            <person name="Mondo S.J."/>
            <person name="Labutti K."/>
            <person name="Lipzen A."/>
            <person name="Dockter R."/>
            <person name="Kennedy M."/>
            <person name="Grigoriev I.V."/>
            <person name="Spatafora J.W."/>
        </authorList>
    </citation>
    <scope>NUCLEOTIDE SEQUENCE [LARGE SCALE GENOMIC DNA]</scope>
    <source>
        <strain evidence="1 2">CBS 120377</strain>
    </source>
</reference>
<dbReference type="EMBL" id="KQ947413">
    <property type="protein sequence ID" value="KUJ18123.1"/>
    <property type="molecule type" value="Genomic_DNA"/>
</dbReference>
<protein>
    <submittedName>
        <fullName evidence="1">Uncharacterized protein</fullName>
    </submittedName>
</protein>